<evidence type="ECO:0000256" key="4">
    <source>
        <dbReference type="ARBA" id="ARBA00022989"/>
    </source>
</evidence>
<evidence type="ECO:0000259" key="9">
    <source>
        <dbReference type="Pfam" id="PF02687"/>
    </source>
</evidence>
<gene>
    <name evidence="11" type="ORF">BN4615_P8914</name>
</gene>
<accession>A0A1M4EKW3</accession>
<feature type="domain" description="MacB-like periplasmic core" evidence="10">
    <location>
        <begin position="70"/>
        <end position="254"/>
    </location>
</feature>
<dbReference type="PANTHER" id="PTHR30572">
    <property type="entry name" value="MEMBRANE COMPONENT OF TRANSPORTER-RELATED"/>
    <property type="match status" value="1"/>
</dbReference>
<evidence type="ECO:0000256" key="7">
    <source>
        <dbReference type="SAM" id="MobiDB-lite"/>
    </source>
</evidence>
<organism evidence="11">
    <name type="scientific">Nonomuraea gerenzanensis</name>
    <dbReference type="NCBI Taxonomy" id="93944"/>
    <lineage>
        <taxon>Bacteria</taxon>
        <taxon>Bacillati</taxon>
        <taxon>Actinomycetota</taxon>
        <taxon>Actinomycetes</taxon>
        <taxon>Streptosporangiales</taxon>
        <taxon>Streptosporangiaceae</taxon>
        <taxon>Nonomuraea</taxon>
    </lineage>
</organism>
<feature type="transmembrane region" description="Helical" evidence="8">
    <location>
        <begin position="69"/>
        <end position="89"/>
    </location>
</feature>
<evidence type="ECO:0000256" key="6">
    <source>
        <dbReference type="ARBA" id="ARBA00038076"/>
    </source>
</evidence>
<evidence type="ECO:0000313" key="11">
    <source>
        <dbReference type="EMBL" id="SBO99398.1"/>
    </source>
</evidence>
<dbReference type="InterPro" id="IPR025857">
    <property type="entry name" value="MacB_PCD"/>
</dbReference>
<protein>
    <recommendedName>
        <fullName evidence="12">ABC transporter permease protein</fullName>
    </recommendedName>
</protein>
<feature type="transmembrane region" description="Helical" evidence="8">
    <location>
        <begin position="366"/>
        <end position="388"/>
    </location>
</feature>
<comment type="similarity">
    <text evidence="6">Belongs to the ABC-4 integral membrane protein family.</text>
</comment>
<feature type="transmembrane region" description="Helical" evidence="8">
    <location>
        <begin position="313"/>
        <end position="338"/>
    </location>
</feature>
<keyword evidence="2" id="KW-1003">Cell membrane</keyword>
<dbReference type="AlphaFoldDB" id="A0A1M4EKW3"/>
<dbReference type="EMBL" id="LT559118">
    <property type="protein sequence ID" value="SBO99398.1"/>
    <property type="molecule type" value="Genomic_DNA"/>
</dbReference>
<keyword evidence="3 8" id="KW-0812">Transmembrane</keyword>
<dbReference type="Pfam" id="PF12704">
    <property type="entry name" value="MacB_PCD"/>
    <property type="match status" value="1"/>
</dbReference>
<evidence type="ECO:0000256" key="5">
    <source>
        <dbReference type="ARBA" id="ARBA00023136"/>
    </source>
</evidence>
<dbReference type="RefSeq" id="WP_225268076.1">
    <property type="nucleotide sequence ID" value="NZ_CP084058.1"/>
</dbReference>
<reference evidence="11" key="1">
    <citation type="submission" date="2016-04" db="EMBL/GenBank/DDBJ databases">
        <authorList>
            <person name="Evans L.H."/>
            <person name="Alamgir A."/>
            <person name="Owens N."/>
            <person name="Weber N.D."/>
            <person name="Virtaneva K."/>
            <person name="Barbian K."/>
            <person name="Babar A."/>
            <person name="Rosenke K."/>
        </authorList>
    </citation>
    <scope>NUCLEOTIDE SEQUENCE</scope>
    <source>
        <strain evidence="11">Nono1</strain>
    </source>
</reference>
<sequence length="436" mass="45078">MNGPRPGEDGAPTVRAGEDRAPTVRPGEDRAPTARPGEGPAATVRPARLSARDLLRVGLAGLRVRRTRVVLASLGIAIGIATMVAVVGISSSSQADLLRRLDELGTNMLTVKAGQTLMGGDAKLPEQSVAMVGRIDDVYAVAATGDLEASVYRTDRIPDERTGGISVRAATLGLLDTVQGRVRTGSWFTEASERYPTVILGDLAARRLGVTAPGRQVWLGGRWYTVLGVLDPVPLAPGIDRAALVGWNGAKELLGFDGHPTTLYERSTPEAVETVRSVLPRTVNPEYPEEVTVSRPSDALAARAATAGAFTNLLLGLGAVALLVGGVGVANTMVVSVLERRKEIGLRRALGATRGHIRAQFLAESLLLSGLGGAAGLVLGALVTFGYALSNGLPTVVPPWAIGGGLAAVVVIGCVAGLYPAVRAARLSPTVALGTT</sequence>
<dbReference type="GO" id="GO:0005886">
    <property type="term" value="C:plasma membrane"/>
    <property type="evidence" value="ECO:0007669"/>
    <property type="project" value="UniProtKB-SubCell"/>
</dbReference>
<evidence type="ECO:0000256" key="3">
    <source>
        <dbReference type="ARBA" id="ARBA00022692"/>
    </source>
</evidence>
<feature type="domain" description="ABC3 transporter permease C-terminal" evidence="9">
    <location>
        <begin position="317"/>
        <end position="429"/>
    </location>
</feature>
<name>A0A1M4EKW3_9ACTN</name>
<comment type="subcellular location">
    <subcellularLocation>
        <location evidence="1">Cell membrane</location>
        <topology evidence="1">Multi-pass membrane protein</topology>
    </subcellularLocation>
</comment>
<keyword evidence="5 8" id="KW-0472">Membrane</keyword>
<dbReference type="Pfam" id="PF02687">
    <property type="entry name" value="FtsX"/>
    <property type="match status" value="1"/>
</dbReference>
<dbReference type="InterPro" id="IPR050250">
    <property type="entry name" value="Macrolide_Exporter_MacB"/>
</dbReference>
<feature type="transmembrane region" description="Helical" evidence="8">
    <location>
        <begin position="400"/>
        <end position="419"/>
    </location>
</feature>
<evidence type="ECO:0000259" key="10">
    <source>
        <dbReference type="Pfam" id="PF12704"/>
    </source>
</evidence>
<proteinExistence type="inferred from homology"/>
<evidence type="ECO:0000256" key="1">
    <source>
        <dbReference type="ARBA" id="ARBA00004651"/>
    </source>
</evidence>
<evidence type="ECO:0008006" key="12">
    <source>
        <dbReference type="Google" id="ProtNLM"/>
    </source>
</evidence>
<dbReference type="GO" id="GO:0022857">
    <property type="term" value="F:transmembrane transporter activity"/>
    <property type="evidence" value="ECO:0007669"/>
    <property type="project" value="TreeGrafter"/>
</dbReference>
<evidence type="ECO:0000256" key="2">
    <source>
        <dbReference type="ARBA" id="ARBA00022475"/>
    </source>
</evidence>
<keyword evidence="4 8" id="KW-1133">Transmembrane helix</keyword>
<evidence type="ECO:0000256" key="8">
    <source>
        <dbReference type="SAM" id="Phobius"/>
    </source>
</evidence>
<dbReference type="PANTHER" id="PTHR30572:SF4">
    <property type="entry name" value="ABC TRANSPORTER PERMEASE YTRF"/>
    <property type="match status" value="1"/>
</dbReference>
<feature type="compositionally biased region" description="Basic and acidic residues" evidence="7">
    <location>
        <begin position="16"/>
        <end position="32"/>
    </location>
</feature>
<dbReference type="InterPro" id="IPR003838">
    <property type="entry name" value="ABC3_permease_C"/>
</dbReference>
<feature type="region of interest" description="Disordered" evidence="7">
    <location>
        <begin position="1"/>
        <end position="45"/>
    </location>
</feature>